<keyword evidence="4" id="KW-1185">Reference proteome</keyword>
<dbReference type="InterPro" id="IPR002938">
    <property type="entry name" value="FAD-bd"/>
</dbReference>
<dbReference type="InterPro" id="IPR050631">
    <property type="entry name" value="PheA/TfdB_FAD_monoxygenase"/>
</dbReference>
<dbReference type="Proteomes" id="UP000317982">
    <property type="component" value="Unassembled WGS sequence"/>
</dbReference>
<dbReference type="Pfam" id="PF01494">
    <property type="entry name" value="FAD_binding_3"/>
    <property type="match status" value="1"/>
</dbReference>
<dbReference type="NCBIfam" id="NF004833">
    <property type="entry name" value="PRK06185.1-1"/>
    <property type="match status" value="1"/>
</dbReference>
<gene>
    <name evidence="3" type="ORF">FL583_08550</name>
</gene>
<feature type="domain" description="FAD-binding" evidence="2">
    <location>
        <begin position="2"/>
        <end position="324"/>
    </location>
</feature>
<dbReference type="RefSeq" id="WP_142703976.1">
    <property type="nucleotide sequence ID" value="NZ_VIRS01000004.1"/>
</dbReference>
<reference evidence="3 4" key="1">
    <citation type="submission" date="2019-07" db="EMBL/GenBank/DDBJ databases">
        <title>Cryptosporangium phraense sp. nov., isolated from plant litter.</title>
        <authorList>
            <person name="Suriyachadkun C."/>
        </authorList>
    </citation>
    <scope>NUCLEOTIDE SEQUENCE [LARGE SCALE GENOMIC DNA]</scope>
    <source>
        <strain evidence="3 4">A-T 5661</strain>
    </source>
</reference>
<dbReference type="GO" id="GO:0071949">
    <property type="term" value="F:FAD binding"/>
    <property type="evidence" value="ECO:0007669"/>
    <property type="project" value="InterPro"/>
</dbReference>
<dbReference type="GO" id="GO:0016491">
    <property type="term" value="F:oxidoreductase activity"/>
    <property type="evidence" value="ECO:0007669"/>
    <property type="project" value="UniProtKB-KW"/>
</dbReference>
<comment type="caution">
    <text evidence="3">The sequence shown here is derived from an EMBL/GenBank/DDBJ whole genome shotgun (WGS) entry which is preliminary data.</text>
</comment>
<proteinExistence type="predicted"/>
<dbReference type="InParanoid" id="A0A545AWQ3"/>
<protein>
    <submittedName>
        <fullName evidence="3">FAD-dependent oxidoreductase</fullName>
    </submittedName>
</protein>
<evidence type="ECO:0000313" key="3">
    <source>
        <dbReference type="EMBL" id="TQS45748.1"/>
    </source>
</evidence>
<dbReference type="EMBL" id="VIRS01000004">
    <property type="protein sequence ID" value="TQS45748.1"/>
    <property type="molecule type" value="Genomic_DNA"/>
</dbReference>
<dbReference type="PRINTS" id="PR00420">
    <property type="entry name" value="RNGMNOXGNASE"/>
</dbReference>
<organism evidence="3 4">
    <name type="scientific">Cryptosporangium phraense</name>
    <dbReference type="NCBI Taxonomy" id="2593070"/>
    <lineage>
        <taxon>Bacteria</taxon>
        <taxon>Bacillati</taxon>
        <taxon>Actinomycetota</taxon>
        <taxon>Actinomycetes</taxon>
        <taxon>Cryptosporangiales</taxon>
        <taxon>Cryptosporangiaceae</taxon>
        <taxon>Cryptosporangium</taxon>
    </lineage>
</organism>
<dbReference type="FunCoup" id="A0A545AWQ3">
    <property type="interactions" value="89"/>
</dbReference>
<dbReference type="Gene3D" id="3.50.50.60">
    <property type="entry name" value="FAD/NAD(P)-binding domain"/>
    <property type="match status" value="1"/>
</dbReference>
<sequence>METDVCVVGGGPAGLVLGLLLAREGTEVVVCEKHEDFLRDFRGDTVHPSTLDLLADLGLSKEFDALPHRALTRLAIDLPDGEWPAVDFDRLSIRHPYIALVPQWDLLEMLARHAAQSPGFTLLRSTEVTDVIRENGVVTGVRTAEHGEIRARLTVAADGRHSTVREKLGLRSHDFGAPMDVAWFRLPRRAGDGDGLIGHVRKGRILITIDRGDYWQIAYVFPKNGYAQVQADGLPAFRASIADLAPFLGDRVDAIDDWDAVRVLTVTVDRLDRWHAPGVLLLGDAAHAMSPIGGVGINLAVQDAVAAARILAKPLRERKLSSAVLAEVQRRRTLPTIGTQLFQRLAQNAVIRPVLAGGRPVTAPFPLRMLRRFPALQAIPARLIGVGIRPERLTD</sequence>
<dbReference type="InterPro" id="IPR036188">
    <property type="entry name" value="FAD/NAD-bd_sf"/>
</dbReference>
<dbReference type="PANTHER" id="PTHR43476">
    <property type="entry name" value="3-(3-HYDROXY-PHENYL)PROPIONATE/3-HYDROXYCINNAMIC ACID HYDROXYLASE"/>
    <property type="match status" value="1"/>
</dbReference>
<dbReference type="NCBIfam" id="NF004834">
    <property type="entry name" value="PRK06185.1-3"/>
    <property type="match status" value="1"/>
</dbReference>
<evidence type="ECO:0000256" key="1">
    <source>
        <dbReference type="ARBA" id="ARBA00023002"/>
    </source>
</evidence>
<name>A0A545AWQ3_9ACTN</name>
<dbReference type="OrthoDB" id="9791689at2"/>
<accession>A0A545AWQ3</accession>
<evidence type="ECO:0000313" key="4">
    <source>
        <dbReference type="Proteomes" id="UP000317982"/>
    </source>
</evidence>
<dbReference type="AlphaFoldDB" id="A0A545AWQ3"/>
<dbReference type="SUPFAM" id="SSF51905">
    <property type="entry name" value="FAD/NAD(P)-binding domain"/>
    <property type="match status" value="1"/>
</dbReference>
<evidence type="ECO:0000259" key="2">
    <source>
        <dbReference type="Pfam" id="PF01494"/>
    </source>
</evidence>
<dbReference type="PANTHER" id="PTHR43476:SF5">
    <property type="entry name" value="FAD-DEPENDENT MONOOXYGENASE"/>
    <property type="match status" value="1"/>
</dbReference>
<keyword evidence="1" id="KW-0560">Oxidoreductase</keyword>